<dbReference type="GO" id="GO:0016887">
    <property type="term" value="F:ATP hydrolysis activity"/>
    <property type="evidence" value="ECO:0007669"/>
    <property type="project" value="InterPro"/>
</dbReference>
<dbReference type="AlphaFoldDB" id="E4MPS6"/>
<reference evidence="2 3" key="1">
    <citation type="submission" date="2010-10" db="EMBL/GenBank/DDBJ databases">
        <authorList>
            <person name="Muzny D."/>
            <person name="Qin X."/>
            <person name="Deng J."/>
            <person name="Jiang H."/>
            <person name="Liu Y."/>
            <person name="Qu J."/>
            <person name="Song X.-Z."/>
            <person name="Zhang L."/>
            <person name="Thornton R."/>
            <person name="Coyle M."/>
            <person name="Francisco L."/>
            <person name="Jackson L."/>
            <person name="Javaid M."/>
            <person name="Korchina V."/>
            <person name="Kovar C."/>
            <person name="Mata R."/>
            <person name="Mathew T."/>
            <person name="Ngo R."/>
            <person name="Nguyen L."/>
            <person name="Nguyen N."/>
            <person name="Okwuonu G."/>
            <person name="Ongeri F."/>
            <person name="Pham C."/>
            <person name="Simmons D."/>
            <person name="Wilczek-Boney K."/>
            <person name="Hale W."/>
            <person name="Jakkamsetti A."/>
            <person name="Pham P."/>
            <person name="Ruth R."/>
            <person name="San Lucas F."/>
            <person name="Warren J."/>
            <person name="Zhang J."/>
            <person name="Zhao Z."/>
            <person name="Zhou C."/>
            <person name="Zhu D."/>
            <person name="Lee S."/>
            <person name="Bess C."/>
            <person name="Blankenburg K."/>
            <person name="Forbes L."/>
            <person name="Fu Q."/>
            <person name="Gubbala S."/>
            <person name="Hirani K."/>
            <person name="Jayaseelan J.C."/>
            <person name="Lara F."/>
            <person name="Munidasa M."/>
            <person name="Palculict T."/>
            <person name="Patil S."/>
            <person name="Pu L.-L."/>
            <person name="Saada N."/>
            <person name="Tang L."/>
            <person name="Weissenberger G."/>
            <person name="Zhu Y."/>
            <person name="Hemphill L."/>
            <person name="Shang Y."/>
            <person name="Youmans B."/>
            <person name="Ayvaz T."/>
            <person name="Ross M."/>
            <person name="Santibanez J."/>
            <person name="Aqrawi P."/>
            <person name="Gross S."/>
            <person name="Joshi V."/>
            <person name="Fowler G."/>
            <person name="Nazareth L."/>
            <person name="Reid J."/>
            <person name="Worley K."/>
            <person name="Petrosino J."/>
            <person name="Highlander S."/>
            <person name="Gibbs R."/>
        </authorList>
    </citation>
    <scope>NUCLEOTIDE SEQUENCE [LARGE SCALE GENOMIC DNA]</scope>
    <source>
        <strain evidence="2 3">F0287</strain>
    </source>
</reference>
<dbReference type="GO" id="GO:0005524">
    <property type="term" value="F:ATP binding"/>
    <property type="evidence" value="ECO:0007669"/>
    <property type="project" value="InterPro"/>
</dbReference>
<dbReference type="HOGENOM" id="CLU_061748_0_0_10"/>
<dbReference type="InterPro" id="IPR027417">
    <property type="entry name" value="P-loop_NTPase"/>
</dbReference>
<evidence type="ECO:0000259" key="1">
    <source>
        <dbReference type="Pfam" id="PF00004"/>
    </source>
</evidence>
<dbReference type="Pfam" id="PF00004">
    <property type="entry name" value="AAA"/>
    <property type="match status" value="1"/>
</dbReference>
<gene>
    <name evidence="2" type="ORF">HMPREF1977_0386</name>
</gene>
<dbReference type="EMBL" id="AEOH01000010">
    <property type="protein sequence ID" value="EFS98296.1"/>
    <property type="molecule type" value="Genomic_DNA"/>
</dbReference>
<dbReference type="Proteomes" id="UP000005391">
    <property type="component" value="Unassembled WGS sequence"/>
</dbReference>
<comment type="caution">
    <text evidence="2">The sequence shown here is derived from an EMBL/GenBank/DDBJ whole genome shotgun (WGS) entry which is preliminary data.</text>
</comment>
<name>E4MPS6_CAPOC</name>
<dbReference type="Gene3D" id="3.40.50.300">
    <property type="entry name" value="P-loop containing nucleotide triphosphate hydrolases"/>
    <property type="match status" value="1"/>
</dbReference>
<evidence type="ECO:0000313" key="2">
    <source>
        <dbReference type="EMBL" id="EFS98296.1"/>
    </source>
</evidence>
<dbReference type="InterPro" id="IPR003959">
    <property type="entry name" value="ATPase_AAA_core"/>
</dbReference>
<evidence type="ECO:0000313" key="3">
    <source>
        <dbReference type="Proteomes" id="UP000005391"/>
    </source>
</evidence>
<proteinExistence type="predicted"/>
<feature type="domain" description="ATPase AAA-type core" evidence="1">
    <location>
        <begin position="210"/>
        <end position="331"/>
    </location>
</feature>
<dbReference type="eggNOG" id="COG0464">
    <property type="taxonomic scope" value="Bacteria"/>
</dbReference>
<organism evidence="2 3">
    <name type="scientific">Capnocytophaga ochracea F0287</name>
    <dbReference type="NCBI Taxonomy" id="873517"/>
    <lineage>
        <taxon>Bacteria</taxon>
        <taxon>Pseudomonadati</taxon>
        <taxon>Bacteroidota</taxon>
        <taxon>Flavobacteriia</taxon>
        <taxon>Flavobacteriales</taxon>
        <taxon>Flavobacteriaceae</taxon>
        <taxon>Capnocytophaga</taxon>
    </lineage>
</organism>
<accession>E4MPS6</accession>
<sequence length="382" mass="44439">MVSMKIKESKYYHPVNLLQIDSDDHVEVYDKYKLLTFSNPYRCLLDDLMARIYIGGEDLVIQRDKLKHFVKCTDYYTIEYASKQNELYESEECYFHPELEIFLVIDKNLSNEYDNQIFEDGLYKVNSVYYQNDNPKAKEHLNTLFSEYIEKYISKESKVSILLKTQIGLEIKTHSIKPYRIDFETMYNNDFFEVHTRVKNALTNDNKGVVLFHGIAGSGKTNYIKWLTSQIPNKKFIFVPTTMIGSLTDPAFISLLIGNKNSVLVLEDCENYIAERTSFNSNTDVVSSILNIADGMLSDVLECQLICTFNSDISKIDSALLRKGRLIAEYKFKELTVEKCNKYLQSTDRDFRVDKPYSLAELTNIDIKELKEQDKQTKIGFK</sequence>
<dbReference type="SUPFAM" id="SSF52540">
    <property type="entry name" value="P-loop containing nucleoside triphosphate hydrolases"/>
    <property type="match status" value="1"/>
</dbReference>
<protein>
    <recommendedName>
        <fullName evidence="1">ATPase AAA-type core domain-containing protein</fullName>
    </recommendedName>
</protein>